<dbReference type="InterPro" id="IPR029063">
    <property type="entry name" value="SAM-dependent_MTases_sf"/>
</dbReference>
<protein>
    <recommendedName>
        <fullName evidence="3">Methyltransferase</fullName>
    </recommendedName>
</protein>
<evidence type="ECO:0008006" key="3">
    <source>
        <dbReference type="Google" id="ProtNLM"/>
    </source>
</evidence>
<gene>
    <name evidence="1" type="ORF">BC343_14700</name>
</gene>
<dbReference type="EMBL" id="MBTF01000036">
    <property type="protein sequence ID" value="OOQ57352.1"/>
    <property type="molecule type" value="Genomic_DNA"/>
</dbReference>
<reference evidence="1 2" key="1">
    <citation type="submission" date="2016-07" db="EMBL/GenBank/DDBJ databases">
        <title>Genomic analysis of zinc-resistant bacterium Mucilaginibacter pedocola TBZ30.</title>
        <authorList>
            <person name="Huang J."/>
            <person name="Tang J."/>
        </authorList>
    </citation>
    <scope>NUCLEOTIDE SEQUENCE [LARGE SCALE GENOMIC DNA]</scope>
    <source>
        <strain evidence="1 2">TBZ30</strain>
    </source>
</reference>
<dbReference type="Pfam" id="PF13578">
    <property type="entry name" value="Methyltransf_24"/>
    <property type="match status" value="1"/>
</dbReference>
<comment type="caution">
    <text evidence="1">The sequence shown here is derived from an EMBL/GenBank/DDBJ whole genome shotgun (WGS) entry which is preliminary data.</text>
</comment>
<evidence type="ECO:0000313" key="1">
    <source>
        <dbReference type="EMBL" id="OOQ57352.1"/>
    </source>
</evidence>
<dbReference type="AlphaFoldDB" id="A0A1S9P8T5"/>
<dbReference type="Proteomes" id="UP000189739">
    <property type="component" value="Unassembled WGS sequence"/>
</dbReference>
<organism evidence="1 2">
    <name type="scientific">Mucilaginibacter pedocola</name>
    <dbReference type="NCBI Taxonomy" id="1792845"/>
    <lineage>
        <taxon>Bacteria</taxon>
        <taxon>Pseudomonadati</taxon>
        <taxon>Bacteroidota</taxon>
        <taxon>Sphingobacteriia</taxon>
        <taxon>Sphingobacteriales</taxon>
        <taxon>Sphingobacteriaceae</taxon>
        <taxon>Mucilaginibacter</taxon>
    </lineage>
</organism>
<dbReference type="OrthoDB" id="9811332at2"/>
<keyword evidence="2" id="KW-1185">Reference proteome</keyword>
<dbReference type="InterPro" id="IPR008884">
    <property type="entry name" value="TylF_MeTrfase"/>
</dbReference>
<dbReference type="RefSeq" id="WP_078350646.1">
    <property type="nucleotide sequence ID" value="NZ_MBTF01000036.1"/>
</dbReference>
<name>A0A1S9P8T5_9SPHI</name>
<dbReference type="PANTHER" id="PTHR40036">
    <property type="entry name" value="MACROCIN O-METHYLTRANSFERASE"/>
    <property type="match status" value="1"/>
</dbReference>
<dbReference type="SUPFAM" id="SSF53335">
    <property type="entry name" value="S-adenosyl-L-methionine-dependent methyltransferases"/>
    <property type="match status" value="1"/>
</dbReference>
<proteinExistence type="predicted"/>
<evidence type="ECO:0000313" key="2">
    <source>
        <dbReference type="Proteomes" id="UP000189739"/>
    </source>
</evidence>
<dbReference type="Gene3D" id="3.40.50.150">
    <property type="entry name" value="Vaccinia Virus protein VP39"/>
    <property type="match status" value="1"/>
</dbReference>
<accession>A0A1S9P8T5</accession>
<sequence>MNNYFITDYPFSINQRKNSPLINFVNKGLRFLKTGYQVGQLDTSLDMSTVEQRINYYHLLEEVIAYNVPGDVVELGTFTGQCAALFQKVIELTGSDKKLHVYDTFATPFTFKGNVEHELMRNFDTAGLKQPVVHKGLFNETLPEGLPEKVAFAHIDCGFGGDPQEHKKVMLYCFEQLYPKLTKGAVCILMDYNDPKENGKTLDINPGVKLAFDEFFAGKPEKIVCLYGNQYQHAFFRKQ</sequence>
<dbReference type="PANTHER" id="PTHR40036:SF1">
    <property type="entry name" value="MACROCIN O-METHYLTRANSFERASE"/>
    <property type="match status" value="1"/>
</dbReference>